<organism evidence="8 10">
    <name type="scientific">Salinicoccus roseus</name>
    <dbReference type="NCBI Taxonomy" id="45670"/>
    <lineage>
        <taxon>Bacteria</taxon>
        <taxon>Bacillati</taxon>
        <taxon>Bacillota</taxon>
        <taxon>Bacilli</taxon>
        <taxon>Bacillales</taxon>
        <taxon>Staphylococcaceae</taxon>
        <taxon>Salinicoccus</taxon>
    </lineage>
</organism>
<evidence type="ECO:0000313" key="10">
    <source>
        <dbReference type="Proteomes" id="UP000031546"/>
    </source>
</evidence>
<keyword evidence="11" id="KW-1185">Reference proteome</keyword>
<dbReference type="EMBL" id="JXII01000003">
    <property type="protein sequence ID" value="KIH71184.1"/>
    <property type="molecule type" value="Genomic_DNA"/>
</dbReference>
<dbReference type="AlphaFoldDB" id="A0A0C2HHQ4"/>
<dbReference type="PANTHER" id="PTHR24567">
    <property type="entry name" value="CRP FAMILY TRANSCRIPTIONAL REGULATORY PROTEIN"/>
    <property type="match status" value="1"/>
</dbReference>
<name>A0A0C2HHQ4_9STAP</name>
<dbReference type="SUPFAM" id="SSF51206">
    <property type="entry name" value="cAMP-binding domain-like"/>
    <property type="match status" value="1"/>
</dbReference>
<dbReference type="InterPro" id="IPR014710">
    <property type="entry name" value="RmlC-like_jellyroll"/>
</dbReference>
<comment type="caution">
    <text evidence="8">The sequence shown here is derived from an EMBL/GenBank/DDBJ whole genome shotgun (WGS) entry which is preliminary data.</text>
</comment>
<dbReference type="SUPFAM" id="SSF46785">
    <property type="entry name" value="Winged helix' DNA-binding domain"/>
    <property type="match status" value="1"/>
</dbReference>
<dbReference type="PANTHER" id="PTHR24567:SF26">
    <property type="entry name" value="REGULATORY PROTEIN YEIL"/>
    <property type="match status" value="1"/>
</dbReference>
<accession>A0A0C2HHQ4</accession>
<dbReference type="InterPro" id="IPR012318">
    <property type="entry name" value="HTH_CRP"/>
</dbReference>
<dbReference type="Gene3D" id="2.60.120.10">
    <property type="entry name" value="Jelly Rolls"/>
    <property type="match status" value="1"/>
</dbReference>
<dbReference type="PRINTS" id="PR00034">
    <property type="entry name" value="HTHCRP"/>
</dbReference>
<dbReference type="SMART" id="SM00419">
    <property type="entry name" value="HTH_CRP"/>
    <property type="match status" value="1"/>
</dbReference>
<proteinExistence type="predicted"/>
<dbReference type="InterPro" id="IPR036390">
    <property type="entry name" value="WH_DNA-bd_sf"/>
</dbReference>
<dbReference type="GO" id="GO:0003677">
    <property type="term" value="F:DNA binding"/>
    <property type="evidence" value="ECO:0007669"/>
    <property type="project" value="UniProtKB-KW"/>
</dbReference>
<keyword evidence="4" id="KW-0010">Activator</keyword>
<evidence type="ECO:0000313" key="8">
    <source>
        <dbReference type="EMBL" id="KIH71184.1"/>
    </source>
</evidence>
<sequence length="221" mass="25759">MAESQGSHKMCVRNVPIFNHLTEEEMNEVFEKVESRSYEKNDHLYMAGDPKDSLFVLHRGKVRIYRLNEEGKEQLIRVLLPGDFTGELALFGGEKLHDSYAEIVQDSKVCEIRKADLYGLIKEYPDIGIKIIERFSTRLNEVEQQATNIALMNSEERLIEYIRTHVDDEDFLRLKMTKKDLSSYLSMQPETLTRIFKKLEADGMIGKIDNRTYQVLDYSIL</sequence>
<reference evidence="9" key="3">
    <citation type="submission" date="2020-04" db="EMBL/GenBank/DDBJ databases">
        <authorList>
            <person name="Tanveer F."/>
            <person name="Xie Y."/>
            <person name="Shinwari Z.K."/>
        </authorList>
    </citation>
    <scope>NUCLEOTIDE SEQUENCE</scope>
    <source>
        <strain evidence="9">MOSEL-ME25</strain>
    </source>
</reference>
<keyword evidence="2" id="KW-0805">Transcription regulation</keyword>
<dbReference type="Gene3D" id="1.10.10.10">
    <property type="entry name" value="Winged helix-like DNA-binding domain superfamily/Winged helix DNA-binding domain"/>
    <property type="match status" value="1"/>
</dbReference>
<dbReference type="PROSITE" id="PS51063">
    <property type="entry name" value="HTH_CRP_2"/>
    <property type="match status" value="1"/>
</dbReference>
<dbReference type="GeneID" id="77844674"/>
<dbReference type="GO" id="GO:0003700">
    <property type="term" value="F:DNA-binding transcription factor activity"/>
    <property type="evidence" value="ECO:0007669"/>
    <property type="project" value="TreeGrafter"/>
</dbReference>
<dbReference type="GO" id="GO:0005829">
    <property type="term" value="C:cytosol"/>
    <property type="evidence" value="ECO:0007669"/>
    <property type="project" value="TreeGrafter"/>
</dbReference>
<protein>
    <recommendedName>
        <fullName evidence="1">HTH-type transcriptional regulator ArcR</fullName>
    </recommendedName>
</protein>
<dbReference type="InterPro" id="IPR036388">
    <property type="entry name" value="WH-like_DNA-bd_sf"/>
</dbReference>
<evidence type="ECO:0000256" key="5">
    <source>
        <dbReference type="ARBA" id="ARBA00023163"/>
    </source>
</evidence>
<evidence type="ECO:0000313" key="11">
    <source>
        <dbReference type="Proteomes" id="UP000527860"/>
    </source>
</evidence>
<reference evidence="11" key="2">
    <citation type="submission" date="2020-04" db="EMBL/GenBank/DDBJ databases">
        <title>Genome analysis and biological profiling of marine Cellulosimicrobium funkei MOSEL-ME6.</title>
        <authorList>
            <person name="Tanveer F."/>
            <person name="Xie Y."/>
            <person name="Shinwari Z.K."/>
        </authorList>
    </citation>
    <scope>NUCLEOTIDE SEQUENCE [LARGE SCALE GENOMIC DNA]</scope>
    <source>
        <strain evidence="11">MOSEL-ME25</strain>
    </source>
</reference>
<dbReference type="PROSITE" id="PS50042">
    <property type="entry name" value="CNMP_BINDING_3"/>
    <property type="match status" value="1"/>
</dbReference>
<dbReference type="Proteomes" id="UP000527860">
    <property type="component" value="Unassembled WGS sequence"/>
</dbReference>
<dbReference type="Pfam" id="PF13545">
    <property type="entry name" value="HTH_Crp_2"/>
    <property type="match status" value="1"/>
</dbReference>
<reference evidence="9 11" key="4">
    <citation type="submission" date="2022-12" db="EMBL/GenBank/DDBJ databases">
        <title>Genome analysis and biological profiling of marine Salinicoccus roseus MOSEL-ME25.</title>
        <authorList>
            <person name="Mirza F.T."/>
            <person name="Xie Y."/>
            <person name="Shinwari Z.K."/>
        </authorList>
    </citation>
    <scope>NUCLEOTIDE SEQUENCE [LARGE SCALE GENOMIC DNA]</scope>
    <source>
        <strain evidence="9 11">MOSEL-ME25</strain>
    </source>
</reference>
<dbReference type="Pfam" id="PF00027">
    <property type="entry name" value="cNMP_binding"/>
    <property type="match status" value="1"/>
</dbReference>
<dbReference type="RefSeq" id="WP_040105308.1">
    <property type="nucleotide sequence ID" value="NZ_JABEVU030000001.1"/>
</dbReference>
<reference evidence="8 10" key="1">
    <citation type="submission" date="2015-01" db="EMBL/GenBank/DDBJ databases">
        <title>Genome sequences of high lactate-tolerant strain Salinicoccus roseus W12 with industrial interest.</title>
        <authorList>
            <person name="Wang H."/>
            <person name="Yu B."/>
        </authorList>
    </citation>
    <scope>NUCLEOTIDE SEQUENCE [LARGE SCALE GENOMIC DNA]</scope>
    <source>
        <strain evidence="8 10">W12</strain>
    </source>
</reference>
<dbReference type="EMBL" id="JABEVU030000001">
    <property type="protein sequence ID" value="MDB0579909.1"/>
    <property type="molecule type" value="Genomic_DNA"/>
</dbReference>
<evidence type="ECO:0000259" key="7">
    <source>
        <dbReference type="PROSITE" id="PS51063"/>
    </source>
</evidence>
<dbReference type="InterPro" id="IPR050397">
    <property type="entry name" value="Env_Response_Regulators"/>
</dbReference>
<feature type="domain" description="Cyclic nucleotide-binding" evidence="6">
    <location>
        <begin position="17"/>
        <end position="138"/>
    </location>
</feature>
<dbReference type="CDD" id="cd00038">
    <property type="entry name" value="CAP_ED"/>
    <property type="match status" value="1"/>
</dbReference>
<evidence type="ECO:0000256" key="4">
    <source>
        <dbReference type="ARBA" id="ARBA00023159"/>
    </source>
</evidence>
<feature type="domain" description="HTH crp-type" evidence="7">
    <location>
        <begin position="152"/>
        <end position="219"/>
    </location>
</feature>
<dbReference type="SMART" id="SM00100">
    <property type="entry name" value="cNMP"/>
    <property type="match status" value="1"/>
</dbReference>
<dbReference type="InterPro" id="IPR000595">
    <property type="entry name" value="cNMP-bd_dom"/>
</dbReference>
<evidence type="ECO:0000313" key="9">
    <source>
        <dbReference type="EMBL" id="MDB0579909.1"/>
    </source>
</evidence>
<gene>
    <name evidence="9" type="ORF">F7P68_0005170</name>
    <name evidence="8" type="ORF">SN16_03845</name>
</gene>
<evidence type="ECO:0000256" key="2">
    <source>
        <dbReference type="ARBA" id="ARBA00023015"/>
    </source>
</evidence>
<dbReference type="InterPro" id="IPR018490">
    <property type="entry name" value="cNMP-bd_dom_sf"/>
</dbReference>
<dbReference type="Proteomes" id="UP000031546">
    <property type="component" value="Unassembled WGS sequence"/>
</dbReference>
<evidence type="ECO:0000259" key="6">
    <source>
        <dbReference type="PROSITE" id="PS50042"/>
    </source>
</evidence>
<keyword evidence="5" id="KW-0804">Transcription</keyword>
<dbReference type="STRING" id="45670.SN16_03845"/>
<keyword evidence="3" id="KW-0238">DNA-binding</keyword>
<evidence type="ECO:0000256" key="3">
    <source>
        <dbReference type="ARBA" id="ARBA00023125"/>
    </source>
</evidence>
<evidence type="ECO:0000256" key="1">
    <source>
        <dbReference type="ARBA" id="ARBA00020091"/>
    </source>
</evidence>